<protein>
    <submittedName>
        <fullName evidence="2">Uncharacterized protein</fullName>
    </submittedName>
</protein>
<gene>
    <name evidence="2" type="ORF">CYMTET_39219</name>
</gene>
<proteinExistence type="predicted"/>
<evidence type="ECO:0000313" key="2">
    <source>
        <dbReference type="EMBL" id="KAK3251440.1"/>
    </source>
</evidence>
<keyword evidence="3" id="KW-1185">Reference proteome</keyword>
<accession>A0AAE0F5T3</accession>
<evidence type="ECO:0000313" key="3">
    <source>
        <dbReference type="Proteomes" id="UP001190700"/>
    </source>
</evidence>
<feature type="compositionally biased region" description="Polar residues" evidence="1">
    <location>
        <begin position="1"/>
        <end position="16"/>
    </location>
</feature>
<dbReference type="Proteomes" id="UP001190700">
    <property type="component" value="Unassembled WGS sequence"/>
</dbReference>
<dbReference type="AlphaFoldDB" id="A0AAE0F5T3"/>
<organism evidence="2 3">
    <name type="scientific">Cymbomonas tetramitiformis</name>
    <dbReference type="NCBI Taxonomy" id="36881"/>
    <lineage>
        <taxon>Eukaryota</taxon>
        <taxon>Viridiplantae</taxon>
        <taxon>Chlorophyta</taxon>
        <taxon>Pyramimonadophyceae</taxon>
        <taxon>Pyramimonadales</taxon>
        <taxon>Pyramimonadaceae</taxon>
        <taxon>Cymbomonas</taxon>
    </lineage>
</organism>
<reference evidence="2 3" key="1">
    <citation type="journal article" date="2015" name="Genome Biol. Evol.">
        <title>Comparative Genomics of a Bacterivorous Green Alga Reveals Evolutionary Causalities and Consequences of Phago-Mixotrophic Mode of Nutrition.</title>
        <authorList>
            <person name="Burns J.A."/>
            <person name="Paasch A."/>
            <person name="Narechania A."/>
            <person name="Kim E."/>
        </authorList>
    </citation>
    <scope>NUCLEOTIDE SEQUENCE [LARGE SCALE GENOMIC DNA]</scope>
    <source>
        <strain evidence="2 3">PLY_AMNH</strain>
    </source>
</reference>
<evidence type="ECO:0000256" key="1">
    <source>
        <dbReference type="SAM" id="MobiDB-lite"/>
    </source>
</evidence>
<feature type="region of interest" description="Disordered" evidence="1">
    <location>
        <begin position="1"/>
        <end position="29"/>
    </location>
</feature>
<sequence>MNTTKFATSPCASTSPRAKFQRKSRTVPVQQNAITTSVLSSKGSTKKTDSQTGSYWYTAPNGAQNLAGSDNDKLRKASHTLYDHFDISSSEPVGQVQEVTTKPFNCHHLTNSTERMECVLDYTLGNTADATQEELGAQTSAKTFSCHHLPGSERTECVLQYTQDVGRAASPQSKPAMTRGSEVKPEGSAASAFNCHHLADSARSECVLDYAVEETAHTTQEELSGQTSAKSFNCHNLSGSARAECVLNF</sequence>
<name>A0AAE0F5T3_9CHLO</name>
<dbReference type="EMBL" id="LGRX02026032">
    <property type="protein sequence ID" value="KAK3251440.1"/>
    <property type="molecule type" value="Genomic_DNA"/>
</dbReference>
<comment type="caution">
    <text evidence="2">The sequence shown here is derived from an EMBL/GenBank/DDBJ whole genome shotgun (WGS) entry which is preliminary data.</text>
</comment>